<keyword evidence="4" id="KW-0862">Zinc</keyword>
<dbReference type="SUPFAM" id="SSF57716">
    <property type="entry name" value="Glucocorticoid receptor-like (DNA-binding domain)"/>
    <property type="match status" value="1"/>
</dbReference>
<sequence length="276" mass="30828">MSDTEGSGKKSGYRLEYASSARAKCKGPKPCAGNTIGKGELRLGSIVDFRGNTSFAWRHWGCTTTKIISNMKNSFESADELDGYEDLKDEDQERIRKAWDDGKVADEDIPETARKPDNGEEEEEEEEKPKKKRAPRKKKDEDEDDEKPKKPAARKPRAKKAAAAVSDAEAVTEDEKPKKRSAAKKPAAKKEKAPVKKRAPKKKKADSEESGEDFGDELVGVEDDEEVEAHLTEEEETGKKRKRPASKPKPKPKVSKPPSSRAKKSRVVEVEEDYDE</sequence>
<evidence type="ECO:0000256" key="3">
    <source>
        <dbReference type="ARBA" id="ARBA00022771"/>
    </source>
</evidence>
<feature type="compositionally biased region" description="Acidic residues" evidence="6">
    <location>
        <begin position="208"/>
        <end position="227"/>
    </location>
</feature>
<name>A0A5M3MDF3_CONPW</name>
<evidence type="ECO:0000256" key="4">
    <source>
        <dbReference type="ARBA" id="ARBA00022833"/>
    </source>
</evidence>
<keyword evidence="2" id="KW-0479">Metal-binding</keyword>
<organism evidence="8 9">
    <name type="scientific">Coniophora puteana (strain RWD-64-598)</name>
    <name type="common">Brown rot fungus</name>
    <dbReference type="NCBI Taxonomy" id="741705"/>
    <lineage>
        <taxon>Eukaryota</taxon>
        <taxon>Fungi</taxon>
        <taxon>Dikarya</taxon>
        <taxon>Basidiomycota</taxon>
        <taxon>Agaricomycotina</taxon>
        <taxon>Agaricomycetes</taxon>
        <taxon>Agaricomycetidae</taxon>
        <taxon>Boletales</taxon>
        <taxon>Coniophorineae</taxon>
        <taxon>Coniophoraceae</taxon>
        <taxon>Coniophora</taxon>
    </lineage>
</organism>
<evidence type="ECO:0000256" key="5">
    <source>
        <dbReference type="ARBA" id="ARBA00023242"/>
    </source>
</evidence>
<dbReference type="Pfam" id="PF00645">
    <property type="entry name" value="zf-PARP"/>
    <property type="match status" value="1"/>
</dbReference>
<dbReference type="KEGG" id="cput:CONPUDRAFT_84309"/>
<dbReference type="PROSITE" id="PS50064">
    <property type="entry name" value="ZF_PARP_2"/>
    <property type="match status" value="1"/>
</dbReference>
<dbReference type="InterPro" id="IPR001510">
    <property type="entry name" value="Znf_PARP"/>
</dbReference>
<dbReference type="OMA" id="CKNKECQ"/>
<dbReference type="GeneID" id="19210747"/>
<feature type="compositionally biased region" description="Basic residues" evidence="6">
    <location>
        <begin position="195"/>
        <end position="204"/>
    </location>
</feature>
<dbReference type="Gene3D" id="3.30.1740.10">
    <property type="entry name" value="Zinc finger, PARP-type"/>
    <property type="match status" value="1"/>
</dbReference>
<feature type="region of interest" description="Disordered" evidence="6">
    <location>
        <begin position="93"/>
        <end position="276"/>
    </location>
</feature>
<proteinExistence type="predicted"/>
<protein>
    <submittedName>
        <fullName evidence="8">Zf-PARP-domain-containing protein</fullName>
    </submittedName>
</protein>
<dbReference type="EMBL" id="JH711584">
    <property type="protein sequence ID" value="EIW77057.1"/>
    <property type="molecule type" value="Genomic_DNA"/>
</dbReference>
<keyword evidence="3" id="KW-0863">Zinc-finger</keyword>
<dbReference type="AlphaFoldDB" id="A0A5M3MDF3"/>
<evidence type="ECO:0000313" key="9">
    <source>
        <dbReference type="Proteomes" id="UP000053558"/>
    </source>
</evidence>
<evidence type="ECO:0000256" key="2">
    <source>
        <dbReference type="ARBA" id="ARBA00022723"/>
    </source>
</evidence>
<feature type="compositionally biased region" description="Basic and acidic residues" evidence="6">
    <location>
        <begin position="93"/>
        <end position="118"/>
    </location>
</feature>
<keyword evidence="9" id="KW-1185">Reference proteome</keyword>
<feature type="compositionally biased region" description="Basic residues" evidence="6">
    <location>
        <begin position="178"/>
        <end position="187"/>
    </location>
</feature>
<feature type="compositionally biased region" description="Basic residues" evidence="6">
    <location>
        <begin position="150"/>
        <end position="160"/>
    </location>
</feature>
<evidence type="ECO:0000256" key="6">
    <source>
        <dbReference type="SAM" id="MobiDB-lite"/>
    </source>
</evidence>
<keyword evidence="5" id="KW-0539">Nucleus</keyword>
<evidence type="ECO:0000313" key="8">
    <source>
        <dbReference type="EMBL" id="EIW77057.1"/>
    </source>
</evidence>
<evidence type="ECO:0000256" key="1">
    <source>
        <dbReference type="ARBA" id="ARBA00004123"/>
    </source>
</evidence>
<dbReference type="OrthoDB" id="429950at2759"/>
<dbReference type="GO" id="GO:0008270">
    <property type="term" value="F:zinc ion binding"/>
    <property type="evidence" value="ECO:0007669"/>
    <property type="project" value="UniProtKB-KW"/>
</dbReference>
<dbReference type="GO" id="GO:0003677">
    <property type="term" value="F:DNA binding"/>
    <property type="evidence" value="ECO:0007669"/>
    <property type="project" value="InterPro"/>
</dbReference>
<feature type="compositionally biased region" description="Basic residues" evidence="6">
    <location>
        <begin position="239"/>
        <end position="254"/>
    </location>
</feature>
<dbReference type="GO" id="GO:0005634">
    <property type="term" value="C:nucleus"/>
    <property type="evidence" value="ECO:0007669"/>
    <property type="project" value="UniProtKB-SubCell"/>
</dbReference>
<accession>A0A5M3MDF3</accession>
<gene>
    <name evidence="8" type="ORF">CONPUDRAFT_84309</name>
</gene>
<evidence type="ECO:0000259" key="7">
    <source>
        <dbReference type="PROSITE" id="PS50064"/>
    </source>
</evidence>
<dbReference type="InterPro" id="IPR036957">
    <property type="entry name" value="Znf_PARP_sf"/>
</dbReference>
<dbReference type="RefSeq" id="XP_007772511.1">
    <property type="nucleotide sequence ID" value="XM_007774321.1"/>
</dbReference>
<comment type="subcellular location">
    <subcellularLocation>
        <location evidence="1">Nucleus</location>
    </subcellularLocation>
</comment>
<dbReference type="Proteomes" id="UP000053558">
    <property type="component" value="Unassembled WGS sequence"/>
</dbReference>
<dbReference type="SMART" id="SM01336">
    <property type="entry name" value="zf-PARP"/>
    <property type="match status" value="1"/>
</dbReference>
<comment type="caution">
    <text evidence="8">The sequence shown here is derived from an EMBL/GenBank/DDBJ whole genome shotgun (WGS) entry which is preliminary data.</text>
</comment>
<feature type="domain" description="PARP-type" evidence="7">
    <location>
        <begin position="13"/>
        <end position="103"/>
    </location>
</feature>
<reference evidence="9" key="1">
    <citation type="journal article" date="2012" name="Science">
        <title>The Paleozoic origin of enzymatic lignin decomposition reconstructed from 31 fungal genomes.</title>
        <authorList>
            <person name="Floudas D."/>
            <person name="Binder M."/>
            <person name="Riley R."/>
            <person name="Barry K."/>
            <person name="Blanchette R.A."/>
            <person name="Henrissat B."/>
            <person name="Martinez A.T."/>
            <person name="Otillar R."/>
            <person name="Spatafora J.W."/>
            <person name="Yadav J.S."/>
            <person name="Aerts A."/>
            <person name="Benoit I."/>
            <person name="Boyd A."/>
            <person name="Carlson A."/>
            <person name="Copeland A."/>
            <person name="Coutinho P.M."/>
            <person name="de Vries R.P."/>
            <person name="Ferreira P."/>
            <person name="Findley K."/>
            <person name="Foster B."/>
            <person name="Gaskell J."/>
            <person name="Glotzer D."/>
            <person name="Gorecki P."/>
            <person name="Heitman J."/>
            <person name="Hesse C."/>
            <person name="Hori C."/>
            <person name="Igarashi K."/>
            <person name="Jurgens J.A."/>
            <person name="Kallen N."/>
            <person name="Kersten P."/>
            <person name="Kohler A."/>
            <person name="Kuees U."/>
            <person name="Kumar T.K.A."/>
            <person name="Kuo A."/>
            <person name="LaButti K."/>
            <person name="Larrondo L.F."/>
            <person name="Lindquist E."/>
            <person name="Ling A."/>
            <person name="Lombard V."/>
            <person name="Lucas S."/>
            <person name="Lundell T."/>
            <person name="Martin R."/>
            <person name="McLaughlin D.J."/>
            <person name="Morgenstern I."/>
            <person name="Morin E."/>
            <person name="Murat C."/>
            <person name="Nagy L.G."/>
            <person name="Nolan M."/>
            <person name="Ohm R.A."/>
            <person name="Patyshakuliyeva A."/>
            <person name="Rokas A."/>
            <person name="Ruiz-Duenas F.J."/>
            <person name="Sabat G."/>
            <person name="Salamov A."/>
            <person name="Samejima M."/>
            <person name="Schmutz J."/>
            <person name="Slot J.C."/>
            <person name="St John F."/>
            <person name="Stenlid J."/>
            <person name="Sun H."/>
            <person name="Sun S."/>
            <person name="Syed K."/>
            <person name="Tsang A."/>
            <person name="Wiebenga A."/>
            <person name="Young D."/>
            <person name="Pisabarro A."/>
            <person name="Eastwood D.C."/>
            <person name="Martin F."/>
            <person name="Cullen D."/>
            <person name="Grigoriev I.V."/>
            <person name="Hibbett D.S."/>
        </authorList>
    </citation>
    <scope>NUCLEOTIDE SEQUENCE [LARGE SCALE GENOMIC DNA]</scope>
    <source>
        <strain evidence="9">RWD-64-598 SS2</strain>
    </source>
</reference>